<evidence type="ECO:0000313" key="9">
    <source>
        <dbReference type="EMBL" id="XAF70010.1"/>
    </source>
</evidence>
<evidence type="ECO:0000256" key="8">
    <source>
        <dbReference type="SAM" id="Phobius"/>
    </source>
</evidence>
<keyword evidence="6 8" id="KW-1133">Transmembrane helix</keyword>
<dbReference type="PANTHER" id="PTHR30047">
    <property type="entry name" value="HIGH-AFFINITY CHOLINE TRANSPORT PROTEIN-RELATED"/>
    <property type="match status" value="1"/>
</dbReference>
<evidence type="ECO:0000256" key="6">
    <source>
        <dbReference type="ARBA" id="ARBA00022989"/>
    </source>
</evidence>
<feature type="transmembrane region" description="Helical" evidence="8">
    <location>
        <begin position="442"/>
        <end position="461"/>
    </location>
</feature>
<sequence length="551" mass="60735">MNSSDKQVSGKKISPVFIYSAIVVAIVVLIGAFLPTQFDTVTNKIKLWITTNLGWYYLILTTFIVFFCIFLIFSPIGKLKLGKPNDKPEFNTISWFAMLFSAGMGIGLVFYGAAEPMSDFAAPPSADPKTKAAYTEALRSTFFHWGFHAWAIYGVVALALAYAQFRKGEPGLISRTLRPILGNKVEGPIGTIIDVLAVFATVVGVAVSLGMGALQINGGLNYLFDIPNNVWVQAIIILIVTILFLMSAWSGLSKGIQYLSNLNISLGAILMIAVLIIGPTVLILNMMTSSTGSLLNSFLLNTFDTAAQNPQKQKWMSSWTLYYWGWWLSWSPFVGIFIARVSKGRSIREFIAGVLLVPALVSFIWFSVFGVLGIESGKKHPKLFEMTPETQLFGVFHHLPLGMILSIIALLLIGSFFITSADSATFVLGMQTSYGSLEPSNVVKVTWGIAQSLIAFVLLLAGGGDGTKALNAIQSAAIISALPFSFVVIMMMISFYKDANQERKFLGLTLTPNKHRLQDYVQHQQDDYEDDIIERRSSLRNAEKYEEHSEK</sequence>
<dbReference type="NCBIfam" id="TIGR00842">
    <property type="entry name" value="bcct"/>
    <property type="match status" value="1"/>
</dbReference>
<dbReference type="PROSITE" id="PS01303">
    <property type="entry name" value="BCCT"/>
    <property type="match status" value="1"/>
</dbReference>
<evidence type="ECO:0000256" key="1">
    <source>
        <dbReference type="ARBA" id="ARBA00004651"/>
    </source>
</evidence>
<keyword evidence="4" id="KW-1003">Cell membrane</keyword>
<feature type="transmembrane region" description="Helical" evidence="8">
    <location>
        <begin position="394"/>
        <end position="421"/>
    </location>
</feature>
<feature type="transmembrane region" description="Helical" evidence="8">
    <location>
        <begin position="147"/>
        <end position="165"/>
    </location>
</feature>
<protein>
    <submittedName>
        <fullName evidence="9">BCCT family transporter</fullName>
    </submittedName>
</protein>
<feature type="transmembrane region" description="Helical" evidence="8">
    <location>
        <begin position="321"/>
        <end position="339"/>
    </location>
</feature>
<gene>
    <name evidence="9" type="ORF">QQM35_07990</name>
</gene>
<keyword evidence="3" id="KW-0813">Transport</keyword>
<evidence type="ECO:0000256" key="7">
    <source>
        <dbReference type="ARBA" id="ARBA00023136"/>
    </source>
</evidence>
<reference evidence="9 10" key="1">
    <citation type="journal article" date="2024" name="Pathogens">
        <title>Staphylococcus hsinchuensis sp. nov., Isolated from Soymilk.</title>
        <authorList>
            <person name="Wang Y.T."/>
            <person name="Lin Y.C."/>
            <person name="Hsieh Y.H."/>
            <person name="Lin Y.T."/>
            <person name="Hamada M."/>
            <person name="Chen C.C."/>
            <person name="Liou J.S."/>
            <person name="Lee A.Y."/>
            <person name="Zhang W.L."/>
            <person name="Chen Y.T."/>
            <person name="Huang C.H."/>
        </authorList>
    </citation>
    <scope>NUCLEOTIDE SEQUENCE [LARGE SCALE GENOMIC DNA]</scope>
    <source>
        <strain evidence="9 10">H164</strain>
    </source>
</reference>
<dbReference type="PANTHER" id="PTHR30047:SF7">
    <property type="entry name" value="HIGH-AFFINITY CHOLINE TRANSPORT PROTEIN"/>
    <property type="match status" value="1"/>
</dbReference>
<evidence type="ECO:0000256" key="5">
    <source>
        <dbReference type="ARBA" id="ARBA00022692"/>
    </source>
</evidence>
<dbReference type="RefSeq" id="WP_251516768.1">
    <property type="nucleotide sequence ID" value="NZ_CP128355.1"/>
</dbReference>
<comment type="similarity">
    <text evidence="2">Belongs to the BCCT transporter (TC 2.A.15) family.</text>
</comment>
<feature type="transmembrane region" description="Helical" evidence="8">
    <location>
        <begin position="185"/>
        <end position="210"/>
    </location>
</feature>
<accession>A0ABZ3EBU3</accession>
<evidence type="ECO:0000256" key="3">
    <source>
        <dbReference type="ARBA" id="ARBA00022448"/>
    </source>
</evidence>
<keyword evidence="10" id="KW-1185">Reference proteome</keyword>
<feature type="transmembrane region" description="Helical" evidence="8">
    <location>
        <begin position="473"/>
        <end position="496"/>
    </location>
</feature>
<evidence type="ECO:0000256" key="2">
    <source>
        <dbReference type="ARBA" id="ARBA00005658"/>
    </source>
</evidence>
<feature type="transmembrane region" description="Helical" evidence="8">
    <location>
        <begin position="230"/>
        <end position="252"/>
    </location>
</feature>
<evidence type="ECO:0000256" key="4">
    <source>
        <dbReference type="ARBA" id="ARBA00022475"/>
    </source>
</evidence>
<feature type="transmembrane region" description="Helical" evidence="8">
    <location>
        <begin position="54"/>
        <end position="73"/>
    </location>
</feature>
<name>A0ABZ3EBU3_9STAP</name>
<keyword evidence="5 8" id="KW-0812">Transmembrane</keyword>
<dbReference type="InterPro" id="IPR000060">
    <property type="entry name" value="BCCT_transptr"/>
</dbReference>
<feature type="transmembrane region" description="Helical" evidence="8">
    <location>
        <begin position="93"/>
        <end position="114"/>
    </location>
</feature>
<dbReference type="EMBL" id="CP128355">
    <property type="protein sequence ID" value="XAF70010.1"/>
    <property type="molecule type" value="Genomic_DNA"/>
</dbReference>
<dbReference type="Pfam" id="PF02028">
    <property type="entry name" value="BCCT"/>
    <property type="match status" value="1"/>
</dbReference>
<feature type="transmembrane region" description="Helical" evidence="8">
    <location>
        <begin position="264"/>
        <end position="287"/>
    </location>
</feature>
<feature type="transmembrane region" description="Helical" evidence="8">
    <location>
        <begin position="16"/>
        <end position="34"/>
    </location>
</feature>
<dbReference type="Proteomes" id="UP001436297">
    <property type="component" value="Chromosome"/>
</dbReference>
<keyword evidence="7 8" id="KW-0472">Membrane</keyword>
<organism evidence="9 10">
    <name type="scientific">Staphylococcus hsinchuensis</name>
    <dbReference type="NCBI Taxonomy" id="3051183"/>
    <lineage>
        <taxon>Bacteria</taxon>
        <taxon>Bacillati</taxon>
        <taxon>Bacillota</taxon>
        <taxon>Bacilli</taxon>
        <taxon>Bacillales</taxon>
        <taxon>Staphylococcaceae</taxon>
        <taxon>Staphylococcus</taxon>
    </lineage>
</organism>
<proteinExistence type="inferred from homology"/>
<feature type="transmembrane region" description="Helical" evidence="8">
    <location>
        <begin position="351"/>
        <end position="374"/>
    </location>
</feature>
<evidence type="ECO:0000313" key="10">
    <source>
        <dbReference type="Proteomes" id="UP001436297"/>
    </source>
</evidence>
<dbReference type="InterPro" id="IPR018093">
    <property type="entry name" value="BCCT_CS"/>
</dbReference>
<comment type="subcellular location">
    <subcellularLocation>
        <location evidence="1">Cell membrane</location>
        <topology evidence="1">Multi-pass membrane protein</topology>
    </subcellularLocation>
</comment>